<dbReference type="PANTHER" id="PTHR36194:SF1">
    <property type="entry name" value="S-LAYER-LIKE PROTEIN"/>
    <property type="match status" value="1"/>
</dbReference>
<feature type="domain" description="DUF4384" evidence="1">
    <location>
        <begin position="69"/>
        <end position="150"/>
    </location>
</feature>
<sequence>MRLYLILFFISVSVYADGANKGLSRLVDDDSLNVEQRPWVSNIDAPRSQALQVTAWVERQALSGELPVYYFGEEVVFFVKSNQDAYLTIIDVGSSGRDAVVIFPNKYRPNNRIKANQVLRIPPVEGSPEMFQVSGPPGRELIKIIATSQPLDFFSQPGLSTALGPYQKLSASSDVVSKDLNVVLRQSNRVNVYNDTELVFEVRPRSVGDKLNLDTDKLYYYPGDQVNVRVTPAVDCYLTLLNIGASGDRTVIFPNRFQPDNFVPKGHTLFIPGDNPNFRYVIKGVKGLEKLIGTCCANVRPIYMDQYDFNQYIFQLVSKDLNVVERQNAARPVARAETVFWIRN</sequence>
<evidence type="ECO:0000313" key="2">
    <source>
        <dbReference type="EMBL" id="OAD19318.1"/>
    </source>
</evidence>
<dbReference type="Proteomes" id="UP000076962">
    <property type="component" value="Unassembled WGS sequence"/>
</dbReference>
<dbReference type="Pfam" id="PF14326">
    <property type="entry name" value="DUF4384"/>
    <property type="match status" value="2"/>
</dbReference>
<dbReference type="PANTHER" id="PTHR36194">
    <property type="entry name" value="S-LAYER-LIKE PROTEIN"/>
    <property type="match status" value="1"/>
</dbReference>
<organism evidence="2 3">
    <name type="scientific">Candidatus Thiomargarita nelsonii</name>
    <dbReference type="NCBI Taxonomy" id="1003181"/>
    <lineage>
        <taxon>Bacteria</taxon>
        <taxon>Pseudomonadati</taxon>
        <taxon>Pseudomonadota</taxon>
        <taxon>Gammaproteobacteria</taxon>
        <taxon>Thiotrichales</taxon>
        <taxon>Thiotrichaceae</taxon>
        <taxon>Thiomargarita</taxon>
    </lineage>
</organism>
<gene>
    <name evidence="2" type="ORF">THIOM_005056</name>
</gene>
<name>A0A176RUA7_9GAMM</name>
<accession>A0A176RUA7</accession>
<evidence type="ECO:0000313" key="3">
    <source>
        <dbReference type="Proteomes" id="UP000076962"/>
    </source>
</evidence>
<protein>
    <recommendedName>
        <fullName evidence="1">DUF4384 domain-containing protein</fullName>
    </recommendedName>
</protein>
<evidence type="ECO:0000259" key="1">
    <source>
        <dbReference type="Pfam" id="PF14326"/>
    </source>
</evidence>
<keyword evidence="3" id="KW-1185">Reference proteome</keyword>
<reference evidence="2 3" key="1">
    <citation type="submission" date="2016-05" db="EMBL/GenBank/DDBJ databases">
        <title>Single-cell genome of chain-forming Candidatus Thiomargarita nelsonii and comparison to other large sulfur-oxidizing bacteria.</title>
        <authorList>
            <person name="Winkel M."/>
            <person name="Salman V."/>
            <person name="Woyke T."/>
            <person name="Schulz-Vogt H."/>
            <person name="Richter M."/>
            <person name="Flood B."/>
            <person name="Bailey J."/>
            <person name="Amann R."/>
            <person name="Mussmann M."/>
        </authorList>
    </citation>
    <scope>NUCLEOTIDE SEQUENCE [LARGE SCALE GENOMIC DNA]</scope>
    <source>
        <strain evidence="2 3">THI036</strain>
    </source>
</reference>
<dbReference type="EMBL" id="LUTY01002851">
    <property type="protein sequence ID" value="OAD19318.1"/>
    <property type="molecule type" value="Genomic_DNA"/>
</dbReference>
<dbReference type="AlphaFoldDB" id="A0A176RUA7"/>
<comment type="caution">
    <text evidence="2">The sequence shown here is derived from an EMBL/GenBank/DDBJ whole genome shotgun (WGS) entry which is preliminary data.</text>
</comment>
<feature type="domain" description="DUF4384" evidence="1">
    <location>
        <begin position="220"/>
        <end position="292"/>
    </location>
</feature>
<proteinExistence type="predicted"/>
<dbReference type="InterPro" id="IPR025493">
    <property type="entry name" value="DUF4384"/>
</dbReference>